<dbReference type="InterPro" id="IPR029063">
    <property type="entry name" value="SAM-dependent_MTases_sf"/>
</dbReference>
<dbReference type="Proteomes" id="UP001597448">
    <property type="component" value="Unassembled WGS sequence"/>
</dbReference>
<keyword evidence="2" id="KW-0489">Methyltransferase</keyword>
<comment type="caution">
    <text evidence="2">The sequence shown here is derived from an EMBL/GenBank/DDBJ whole genome shotgun (WGS) entry which is preliminary data.</text>
</comment>
<dbReference type="SUPFAM" id="SSF53335">
    <property type="entry name" value="S-adenosyl-L-methionine-dependent methyltransferases"/>
    <property type="match status" value="1"/>
</dbReference>
<dbReference type="EMBL" id="JBHUKY010000031">
    <property type="protein sequence ID" value="MFD2411805.1"/>
    <property type="molecule type" value="Genomic_DNA"/>
</dbReference>
<dbReference type="Gene3D" id="3.40.50.150">
    <property type="entry name" value="Vaccinia Virus protein VP39"/>
    <property type="match status" value="1"/>
</dbReference>
<sequence length="258" mass="29852">MAIVKVKNHIDSYRLKSLSEDIHDLSGRNDNRLTMFRNQIIKNNILSSFRKVVIDIGCGDATLLKSIHQEIGQGFGIVPSFEEKIRLEKEYKYSNIHFIEGLTVSLPIEDEIATTVICNGVFILLENESDVIKSLQEINRVTKENGRVWIGELPILDEMNQTGKKYGDSIIKWLLSVYKNNGFISFIKASNRLLRAIFFGETFLINPKRIYFIEPKKFVEISESNGFEVIDFFRSRVLNINLTEEDSSTRYDYILRKK</sequence>
<gene>
    <name evidence="2" type="ORF">ACFSX3_18100</name>
</gene>
<dbReference type="Pfam" id="PF08241">
    <property type="entry name" value="Methyltransf_11"/>
    <property type="match status" value="1"/>
</dbReference>
<proteinExistence type="predicted"/>
<organism evidence="2 3">
    <name type="scientific">Paenibacillus rhizoplanae</name>
    <dbReference type="NCBI Taxonomy" id="1917181"/>
    <lineage>
        <taxon>Bacteria</taxon>
        <taxon>Bacillati</taxon>
        <taxon>Bacillota</taxon>
        <taxon>Bacilli</taxon>
        <taxon>Bacillales</taxon>
        <taxon>Paenibacillaceae</taxon>
        <taxon>Paenibacillus</taxon>
    </lineage>
</organism>
<keyword evidence="3" id="KW-1185">Reference proteome</keyword>
<feature type="domain" description="Methyltransferase type 11" evidence="1">
    <location>
        <begin position="54"/>
        <end position="150"/>
    </location>
</feature>
<dbReference type="InterPro" id="IPR013216">
    <property type="entry name" value="Methyltransf_11"/>
</dbReference>
<accession>A0ABW5FCU7</accession>
<protein>
    <submittedName>
        <fullName evidence="2">Methyltransferase domain-containing protein</fullName>
    </submittedName>
</protein>
<evidence type="ECO:0000313" key="3">
    <source>
        <dbReference type="Proteomes" id="UP001597448"/>
    </source>
</evidence>
<keyword evidence="2" id="KW-0808">Transferase</keyword>
<dbReference type="RefSeq" id="WP_209988853.1">
    <property type="nucleotide sequence ID" value="NZ_JBHSVQ010000001.1"/>
</dbReference>
<dbReference type="CDD" id="cd02440">
    <property type="entry name" value="AdoMet_MTases"/>
    <property type="match status" value="1"/>
</dbReference>
<dbReference type="GO" id="GO:0008168">
    <property type="term" value="F:methyltransferase activity"/>
    <property type="evidence" value="ECO:0007669"/>
    <property type="project" value="UniProtKB-KW"/>
</dbReference>
<dbReference type="GO" id="GO:0032259">
    <property type="term" value="P:methylation"/>
    <property type="evidence" value="ECO:0007669"/>
    <property type="project" value="UniProtKB-KW"/>
</dbReference>
<name>A0ABW5FCU7_9BACL</name>
<evidence type="ECO:0000259" key="1">
    <source>
        <dbReference type="Pfam" id="PF08241"/>
    </source>
</evidence>
<evidence type="ECO:0000313" key="2">
    <source>
        <dbReference type="EMBL" id="MFD2411805.1"/>
    </source>
</evidence>
<reference evidence="3" key="1">
    <citation type="journal article" date="2019" name="Int. J. Syst. Evol. Microbiol.">
        <title>The Global Catalogue of Microorganisms (GCM) 10K type strain sequencing project: providing services to taxonomists for standard genome sequencing and annotation.</title>
        <authorList>
            <consortium name="The Broad Institute Genomics Platform"/>
            <consortium name="The Broad Institute Genome Sequencing Center for Infectious Disease"/>
            <person name="Wu L."/>
            <person name="Ma J."/>
        </authorList>
    </citation>
    <scope>NUCLEOTIDE SEQUENCE [LARGE SCALE GENOMIC DNA]</scope>
    <source>
        <strain evidence="3">CCM 8725</strain>
    </source>
</reference>